<keyword evidence="3" id="KW-0378">Hydrolase</keyword>
<evidence type="ECO:0000259" key="5">
    <source>
        <dbReference type="PROSITE" id="PS50830"/>
    </source>
</evidence>
<dbReference type="AlphaFoldDB" id="A0A4P9VRP5"/>
<accession>A0A4P9VRP5</accession>
<organism evidence="6 7">
    <name type="scientific">Zooshikella ganghwensis</name>
    <dbReference type="NCBI Taxonomy" id="202772"/>
    <lineage>
        <taxon>Bacteria</taxon>
        <taxon>Pseudomonadati</taxon>
        <taxon>Pseudomonadota</taxon>
        <taxon>Gammaproteobacteria</taxon>
        <taxon>Oceanospirillales</taxon>
        <taxon>Zooshikellaceae</taxon>
        <taxon>Zooshikella</taxon>
    </lineage>
</organism>
<evidence type="ECO:0000313" key="6">
    <source>
        <dbReference type="EMBL" id="RDH46268.1"/>
    </source>
</evidence>
<sequence length="335" mass="37749">MKYALLVTRSTLVSKRFLILVVVLNASRNVLVCVLLAKHNTNAPRFSKKVLVISAFFVSAVFSLSPALASTLPAFQASSSASASYVSAARLNCKPKGKQQALHQPKVIDGDTLYGNGQKIRLIGINTPELGYDNSPSEPFALAAKQEAKRWLEQSSKHLFFVKGKQQRDRYGRMLAYIVNEQGELLSKHLLLKGLGFYIAVPPNTELLPCFIAAEQGARNNRQNIWRELSPTTTGNVSQPGFQLVLGKVTSVIITDNHWWVILGKDIALKIQKADQPFFDVEWVKKLKNTTLEVRGWLIDRQRKRRKLPKHYARWLVLVRHPAVIQLKKPSNRVY</sequence>
<dbReference type="GO" id="GO:0004519">
    <property type="term" value="F:endonuclease activity"/>
    <property type="evidence" value="ECO:0007669"/>
    <property type="project" value="UniProtKB-KW"/>
</dbReference>
<feature type="transmembrane region" description="Helical" evidence="4">
    <location>
        <begin position="17"/>
        <end position="37"/>
    </location>
</feature>
<evidence type="ECO:0000256" key="1">
    <source>
        <dbReference type="ARBA" id="ARBA00022722"/>
    </source>
</evidence>
<evidence type="ECO:0000256" key="2">
    <source>
        <dbReference type="ARBA" id="ARBA00022759"/>
    </source>
</evidence>
<evidence type="ECO:0000256" key="4">
    <source>
        <dbReference type="SAM" id="Phobius"/>
    </source>
</evidence>
<comment type="caution">
    <text evidence="6">The sequence shown here is derived from an EMBL/GenBank/DDBJ whole genome shotgun (WGS) entry which is preliminary data.</text>
</comment>
<dbReference type="SUPFAM" id="SSF50199">
    <property type="entry name" value="Staphylococcal nuclease"/>
    <property type="match status" value="1"/>
</dbReference>
<dbReference type="GO" id="GO:0016787">
    <property type="term" value="F:hydrolase activity"/>
    <property type="evidence" value="ECO:0007669"/>
    <property type="project" value="UniProtKB-KW"/>
</dbReference>
<dbReference type="Gene3D" id="2.40.50.90">
    <property type="match status" value="1"/>
</dbReference>
<dbReference type="SMART" id="SM00318">
    <property type="entry name" value="SNc"/>
    <property type="match status" value="1"/>
</dbReference>
<evidence type="ECO:0000256" key="3">
    <source>
        <dbReference type="ARBA" id="ARBA00022801"/>
    </source>
</evidence>
<keyword evidence="7" id="KW-1185">Reference proteome</keyword>
<keyword evidence="4" id="KW-0472">Membrane</keyword>
<feature type="transmembrane region" description="Helical" evidence="4">
    <location>
        <begin position="49"/>
        <end position="69"/>
    </location>
</feature>
<name>A0A4P9VRP5_9GAMM</name>
<dbReference type="PROSITE" id="PS50830">
    <property type="entry name" value="TNASE_3"/>
    <property type="match status" value="1"/>
</dbReference>
<evidence type="ECO:0000313" key="7">
    <source>
        <dbReference type="Proteomes" id="UP000257039"/>
    </source>
</evidence>
<feature type="domain" description="TNase-like" evidence="5">
    <location>
        <begin position="106"/>
        <end position="228"/>
    </location>
</feature>
<dbReference type="Pfam" id="PF00565">
    <property type="entry name" value="SNase"/>
    <property type="match status" value="1"/>
</dbReference>
<dbReference type="Proteomes" id="UP000257039">
    <property type="component" value="Unassembled WGS sequence"/>
</dbReference>
<keyword evidence="4" id="KW-1133">Transmembrane helix</keyword>
<dbReference type="InterPro" id="IPR016071">
    <property type="entry name" value="Staphylococal_nuclease_OB-fold"/>
</dbReference>
<keyword evidence="4" id="KW-0812">Transmembrane</keyword>
<proteinExistence type="predicted"/>
<keyword evidence="1" id="KW-0540">Nuclease</keyword>
<dbReference type="PANTHER" id="PTHR12302:SF3">
    <property type="entry name" value="SERINE_THREONINE-PROTEIN KINASE 31"/>
    <property type="match status" value="1"/>
</dbReference>
<dbReference type="PANTHER" id="PTHR12302">
    <property type="entry name" value="EBNA2 BINDING PROTEIN P100"/>
    <property type="match status" value="1"/>
</dbReference>
<keyword evidence="2" id="KW-0255">Endonuclease</keyword>
<protein>
    <submittedName>
        <fullName evidence="6">Thermonuclease family protein</fullName>
    </submittedName>
</protein>
<reference evidence="6 7" key="1">
    <citation type="submission" date="2017-04" db="EMBL/GenBank/DDBJ databases">
        <title>Draft genome sequence of Zooshikella ganghwensis VG4 isolated from Red Sea sediments.</title>
        <authorList>
            <person name="Rehman Z."/>
            <person name="Alam I."/>
            <person name="Kamau A."/>
            <person name="Bajic V."/>
            <person name="Leiknes T."/>
        </authorList>
    </citation>
    <scope>NUCLEOTIDE SEQUENCE [LARGE SCALE GENOMIC DNA]</scope>
    <source>
        <strain evidence="6 7">VG4</strain>
    </source>
</reference>
<gene>
    <name evidence="6" type="ORF">B9G39_24030</name>
</gene>
<dbReference type="InterPro" id="IPR035437">
    <property type="entry name" value="SNase_OB-fold_sf"/>
</dbReference>
<dbReference type="EMBL" id="NDXW01000001">
    <property type="protein sequence ID" value="RDH46268.1"/>
    <property type="molecule type" value="Genomic_DNA"/>
</dbReference>